<dbReference type="Pfam" id="PF04079">
    <property type="entry name" value="SMC_ScpB"/>
    <property type="match status" value="1"/>
</dbReference>
<feature type="compositionally biased region" description="Polar residues" evidence="5">
    <location>
        <begin position="225"/>
        <end position="242"/>
    </location>
</feature>
<reference evidence="7" key="1">
    <citation type="submission" date="2017-11" db="EMBL/GenBank/DDBJ databases">
        <authorList>
            <person name="Watanabe M."/>
            <person name="Kojima H."/>
        </authorList>
    </citation>
    <scope>NUCLEOTIDE SEQUENCE [LARGE SCALE GENOMIC DNA]</scope>
    <source>
        <strain evidence="7">Tokyo 01</strain>
    </source>
</reference>
<evidence type="ECO:0000256" key="2">
    <source>
        <dbReference type="ARBA" id="ARBA00022618"/>
    </source>
</evidence>
<dbReference type="NCBIfam" id="TIGR00281">
    <property type="entry name" value="SMC-Scp complex subunit ScpB"/>
    <property type="match status" value="1"/>
</dbReference>
<proteinExistence type="predicted"/>
<evidence type="ECO:0000313" key="7">
    <source>
        <dbReference type="Proteomes" id="UP000288096"/>
    </source>
</evidence>
<feature type="compositionally biased region" description="Low complexity" evidence="5">
    <location>
        <begin position="209"/>
        <end position="224"/>
    </location>
</feature>
<feature type="compositionally biased region" description="Basic and acidic residues" evidence="5">
    <location>
        <begin position="276"/>
        <end position="286"/>
    </location>
</feature>
<keyword evidence="3" id="KW-0159">Chromosome partition</keyword>
<gene>
    <name evidence="6" type="ORF">DENIS_2928</name>
</gene>
<sequence length="292" mass="32208">MKDDLKHIIESLLFVSDVPLSVRRIVQILDLRNSDVVREILHELGREYEKRKGGFYLKEIAGGYQLRSRPEHREWIRRMLQSKPARLSKAAMETLAIIAYKQPIIRTDIEHIRGVDCGGVLRMMMERKLIRVMGRKEIPGRPMIYGTTREFLEIFNLKDLKDLPSLKEIESLSEGLSRQMELEADAPPDMEISAGMPPGDLPANGADTAVSADESGESGAEAAGLSQTENSGETPGSENSQPEGAVSEETDLPGNVPVGEDAAPVSGDPAEDGEGEEIHTPDHKNEDNEENA</sequence>
<comment type="caution">
    <text evidence="6">The sequence shown here is derived from an EMBL/GenBank/DDBJ whole genome shotgun (WGS) entry which is preliminary data.</text>
</comment>
<dbReference type="PANTHER" id="PTHR34298:SF2">
    <property type="entry name" value="SEGREGATION AND CONDENSATION PROTEIN B"/>
    <property type="match status" value="1"/>
</dbReference>
<dbReference type="InterPro" id="IPR036388">
    <property type="entry name" value="WH-like_DNA-bd_sf"/>
</dbReference>
<evidence type="ECO:0000256" key="5">
    <source>
        <dbReference type="SAM" id="MobiDB-lite"/>
    </source>
</evidence>
<keyword evidence="1" id="KW-0963">Cytoplasm</keyword>
<dbReference type="Gene3D" id="1.10.10.10">
    <property type="entry name" value="Winged helix-like DNA-binding domain superfamily/Winged helix DNA-binding domain"/>
    <property type="match status" value="2"/>
</dbReference>
<dbReference type="AlphaFoldDB" id="A0A401FYD2"/>
<protein>
    <submittedName>
        <fullName evidence="6">SMC-Scp complex subunit ScpB</fullName>
    </submittedName>
</protein>
<dbReference type="PANTHER" id="PTHR34298">
    <property type="entry name" value="SEGREGATION AND CONDENSATION PROTEIN B"/>
    <property type="match status" value="1"/>
</dbReference>
<organism evidence="6 7">
    <name type="scientific">Desulfonema ishimotonii</name>
    <dbReference type="NCBI Taxonomy" id="45657"/>
    <lineage>
        <taxon>Bacteria</taxon>
        <taxon>Pseudomonadati</taxon>
        <taxon>Thermodesulfobacteriota</taxon>
        <taxon>Desulfobacteria</taxon>
        <taxon>Desulfobacterales</taxon>
        <taxon>Desulfococcaceae</taxon>
        <taxon>Desulfonema</taxon>
    </lineage>
</organism>
<evidence type="ECO:0000256" key="1">
    <source>
        <dbReference type="ARBA" id="ARBA00022490"/>
    </source>
</evidence>
<feature type="region of interest" description="Disordered" evidence="5">
    <location>
        <begin position="188"/>
        <end position="292"/>
    </location>
</feature>
<dbReference type="RefSeq" id="WP_124329187.1">
    <property type="nucleotide sequence ID" value="NZ_BEXT01000001.1"/>
</dbReference>
<accession>A0A401FYD2</accession>
<name>A0A401FYD2_9BACT</name>
<keyword evidence="7" id="KW-1185">Reference proteome</keyword>
<dbReference type="EMBL" id="BEXT01000001">
    <property type="protein sequence ID" value="GBC61965.1"/>
    <property type="molecule type" value="Genomic_DNA"/>
</dbReference>
<evidence type="ECO:0000313" key="6">
    <source>
        <dbReference type="EMBL" id="GBC61965.1"/>
    </source>
</evidence>
<reference evidence="7" key="2">
    <citation type="submission" date="2019-01" db="EMBL/GenBank/DDBJ databases">
        <title>Genome sequence of Desulfonema ishimotonii strain Tokyo 01.</title>
        <authorList>
            <person name="Fukui M."/>
        </authorList>
    </citation>
    <scope>NUCLEOTIDE SEQUENCE [LARGE SCALE GENOMIC DNA]</scope>
    <source>
        <strain evidence="7">Tokyo 01</strain>
    </source>
</reference>
<evidence type="ECO:0000256" key="3">
    <source>
        <dbReference type="ARBA" id="ARBA00022829"/>
    </source>
</evidence>
<dbReference type="InterPro" id="IPR005234">
    <property type="entry name" value="ScpB_csome_segregation"/>
</dbReference>
<dbReference type="GO" id="GO:0051304">
    <property type="term" value="P:chromosome separation"/>
    <property type="evidence" value="ECO:0007669"/>
    <property type="project" value="InterPro"/>
</dbReference>
<keyword evidence="2" id="KW-0132">Cell division</keyword>
<keyword evidence="4" id="KW-0131">Cell cycle</keyword>
<dbReference type="Proteomes" id="UP000288096">
    <property type="component" value="Unassembled WGS sequence"/>
</dbReference>
<dbReference type="GO" id="GO:0051301">
    <property type="term" value="P:cell division"/>
    <property type="evidence" value="ECO:0007669"/>
    <property type="project" value="UniProtKB-KW"/>
</dbReference>
<dbReference type="InterPro" id="IPR036390">
    <property type="entry name" value="WH_DNA-bd_sf"/>
</dbReference>
<evidence type="ECO:0000256" key="4">
    <source>
        <dbReference type="ARBA" id="ARBA00023306"/>
    </source>
</evidence>
<dbReference type="SUPFAM" id="SSF46785">
    <property type="entry name" value="Winged helix' DNA-binding domain"/>
    <property type="match status" value="2"/>
</dbReference>
<dbReference type="OrthoDB" id="9806226at2"/>